<sequence>MLKEQDYVCYETVPKPNVIHSCYLTAPDGAEMAVRMRAAADGEVVEVTLKGRQSGTRGSTSPDPRGDVLEPSKDALTAISHVLLSVEDTKHLQVENVRVTKRISVPWGSVQVGLSTQQAFASFVRAGSKPLGGKHPLPVPREEVVRGLRAAGFVCEGDFSLNCGKRDVNVSIRETVILLAVWGHPPLADTVVAAHTETLLQQVAKGATRDAVTSWAKARLNPEYGFVQGDVGGLHIEIVRDESITHRDAAEVIIHDARSAL</sequence>
<dbReference type="RefSeq" id="WP_192749434.1">
    <property type="nucleotide sequence ID" value="NZ_BAABJL010000030.1"/>
</dbReference>
<keyword evidence="2" id="KW-1185">Reference proteome</keyword>
<protein>
    <submittedName>
        <fullName evidence="1">Uncharacterized protein</fullName>
    </submittedName>
</protein>
<dbReference type="Proteomes" id="UP000638648">
    <property type="component" value="Unassembled WGS sequence"/>
</dbReference>
<evidence type="ECO:0000313" key="1">
    <source>
        <dbReference type="EMBL" id="MBE1605028.1"/>
    </source>
</evidence>
<comment type="caution">
    <text evidence="1">The sequence shown here is derived from an EMBL/GenBank/DDBJ whole genome shotgun (WGS) entry which is preliminary data.</text>
</comment>
<name>A0A927RIX8_9ACTN</name>
<gene>
    <name evidence="1" type="ORF">HEB94_001876</name>
</gene>
<evidence type="ECO:0000313" key="2">
    <source>
        <dbReference type="Proteomes" id="UP000638648"/>
    </source>
</evidence>
<proteinExistence type="predicted"/>
<organism evidence="1 2">
    <name type="scientific">Actinopolymorpha pittospori</name>
    <dbReference type="NCBI Taxonomy" id="648752"/>
    <lineage>
        <taxon>Bacteria</taxon>
        <taxon>Bacillati</taxon>
        <taxon>Actinomycetota</taxon>
        <taxon>Actinomycetes</taxon>
        <taxon>Propionibacteriales</taxon>
        <taxon>Actinopolymorphaceae</taxon>
        <taxon>Actinopolymorpha</taxon>
    </lineage>
</organism>
<dbReference type="EMBL" id="JADBEM010000001">
    <property type="protein sequence ID" value="MBE1605028.1"/>
    <property type="molecule type" value="Genomic_DNA"/>
</dbReference>
<dbReference type="AlphaFoldDB" id="A0A927RIX8"/>
<reference evidence="1" key="1">
    <citation type="submission" date="2020-10" db="EMBL/GenBank/DDBJ databases">
        <title>Sequencing the genomes of 1000 actinobacteria strains.</title>
        <authorList>
            <person name="Klenk H.-P."/>
        </authorList>
    </citation>
    <scope>NUCLEOTIDE SEQUENCE</scope>
    <source>
        <strain evidence="1">DSM 45354</strain>
    </source>
</reference>
<accession>A0A927RIX8</accession>